<protein>
    <recommendedName>
        <fullName evidence="8">C2H2-type domain-containing protein</fullName>
    </recommendedName>
</protein>
<dbReference type="SUPFAM" id="SSF57667">
    <property type="entry name" value="beta-beta-alpha zinc fingers"/>
    <property type="match status" value="1"/>
</dbReference>
<proteinExistence type="predicted"/>
<organism evidence="9 10">
    <name type="scientific">Araneus ventricosus</name>
    <name type="common">Orbweaver spider</name>
    <name type="synonym">Epeira ventricosa</name>
    <dbReference type="NCBI Taxonomy" id="182803"/>
    <lineage>
        <taxon>Eukaryota</taxon>
        <taxon>Metazoa</taxon>
        <taxon>Ecdysozoa</taxon>
        <taxon>Arthropoda</taxon>
        <taxon>Chelicerata</taxon>
        <taxon>Arachnida</taxon>
        <taxon>Araneae</taxon>
        <taxon>Araneomorphae</taxon>
        <taxon>Entelegynae</taxon>
        <taxon>Araneoidea</taxon>
        <taxon>Araneidae</taxon>
        <taxon>Araneus</taxon>
    </lineage>
</organism>
<dbReference type="PROSITE" id="PS50157">
    <property type="entry name" value="ZINC_FINGER_C2H2_2"/>
    <property type="match status" value="1"/>
</dbReference>
<dbReference type="InterPro" id="IPR036236">
    <property type="entry name" value="Znf_C2H2_sf"/>
</dbReference>
<dbReference type="EMBL" id="BGPR01000703">
    <property type="protein sequence ID" value="GBM32259.1"/>
    <property type="molecule type" value="Genomic_DNA"/>
</dbReference>
<sequence>MATNLNFHQNNVMCSHCGGAFKNKSDLHIHMQLHSPAGEEILPIFNVTEINRNSETRNVHVNIGKYSADLQIDIMAIEEMTLLKNSVEDVKFFDSFFSPSSLFSAKDIVSEKKS</sequence>
<gene>
    <name evidence="9" type="ORF">AVEN_275028_1</name>
</gene>
<accession>A0A4Y2EVD6</accession>
<comment type="subcellular location">
    <subcellularLocation>
        <location evidence="1">Nucleus</location>
    </subcellularLocation>
</comment>
<dbReference type="Proteomes" id="UP000499080">
    <property type="component" value="Unassembled WGS sequence"/>
</dbReference>
<evidence type="ECO:0000256" key="1">
    <source>
        <dbReference type="ARBA" id="ARBA00004123"/>
    </source>
</evidence>
<dbReference type="Gene3D" id="3.30.160.60">
    <property type="entry name" value="Classic Zinc Finger"/>
    <property type="match status" value="1"/>
</dbReference>
<evidence type="ECO:0000256" key="2">
    <source>
        <dbReference type="ARBA" id="ARBA00022723"/>
    </source>
</evidence>
<comment type="caution">
    <text evidence="9">The sequence shown here is derived from an EMBL/GenBank/DDBJ whole genome shotgun (WGS) entry which is preliminary data.</text>
</comment>
<evidence type="ECO:0000256" key="7">
    <source>
        <dbReference type="PROSITE-ProRule" id="PRU00042"/>
    </source>
</evidence>
<evidence type="ECO:0000256" key="6">
    <source>
        <dbReference type="ARBA" id="ARBA00023242"/>
    </source>
</evidence>
<evidence type="ECO:0000313" key="9">
    <source>
        <dbReference type="EMBL" id="GBM32259.1"/>
    </source>
</evidence>
<evidence type="ECO:0000256" key="4">
    <source>
        <dbReference type="ARBA" id="ARBA00022771"/>
    </source>
</evidence>
<evidence type="ECO:0000313" key="10">
    <source>
        <dbReference type="Proteomes" id="UP000499080"/>
    </source>
</evidence>
<feature type="domain" description="C2H2-type" evidence="8">
    <location>
        <begin position="12"/>
        <end position="39"/>
    </location>
</feature>
<dbReference type="InterPro" id="IPR013087">
    <property type="entry name" value="Znf_C2H2_type"/>
</dbReference>
<reference evidence="9 10" key="1">
    <citation type="journal article" date="2019" name="Sci. Rep.">
        <title>Orb-weaving spider Araneus ventricosus genome elucidates the spidroin gene catalogue.</title>
        <authorList>
            <person name="Kono N."/>
            <person name="Nakamura H."/>
            <person name="Ohtoshi R."/>
            <person name="Moran D.A.P."/>
            <person name="Shinohara A."/>
            <person name="Yoshida Y."/>
            <person name="Fujiwara M."/>
            <person name="Mori M."/>
            <person name="Tomita M."/>
            <person name="Arakawa K."/>
        </authorList>
    </citation>
    <scope>NUCLEOTIDE SEQUENCE [LARGE SCALE GENOMIC DNA]</scope>
</reference>
<dbReference type="GO" id="GO:0008270">
    <property type="term" value="F:zinc ion binding"/>
    <property type="evidence" value="ECO:0007669"/>
    <property type="project" value="UniProtKB-KW"/>
</dbReference>
<evidence type="ECO:0000256" key="5">
    <source>
        <dbReference type="ARBA" id="ARBA00022833"/>
    </source>
</evidence>
<keyword evidence="2" id="KW-0479">Metal-binding</keyword>
<keyword evidence="6" id="KW-0539">Nucleus</keyword>
<evidence type="ECO:0000259" key="8">
    <source>
        <dbReference type="PROSITE" id="PS50157"/>
    </source>
</evidence>
<keyword evidence="10" id="KW-1185">Reference proteome</keyword>
<dbReference type="FunFam" id="3.30.160.60:FF:000145">
    <property type="entry name" value="Zinc finger protein 574"/>
    <property type="match status" value="1"/>
</dbReference>
<keyword evidence="4 7" id="KW-0863">Zinc-finger</keyword>
<dbReference type="PROSITE" id="PS00028">
    <property type="entry name" value="ZINC_FINGER_C2H2_1"/>
    <property type="match status" value="1"/>
</dbReference>
<keyword evidence="5" id="KW-0862">Zinc</keyword>
<dbReference type="GO" id="GO:0005634">
    <property type="term" value="C:nucleus"/>
    <property type="evidence" value="ECO:0007669"/>
    <property type="project" value="UniProtKB-SubCell"/>
</dbReference>
<dbReference type="AlphaFoldDB" id="A0A4Y2EVD6"/>
<name>A0A4Y2EVD6_ARAVE</name>
<keyword evidence="3" id="KW-0677">Repeat</keyword>
<evidence type="ECO:0000256" key="3">
    <source>
        <dbReference type="ARBA" id="ARBA00022737"/>
    </source>
</evidence>